<dbReference type="OMA" id="ISYRYMA"/>
<gene>
    <name evidence="1" type="ORF">GL50803_006227</name>
</gene>
<evidence type="ECO:0000313" key="1">
    <source>
        <dbReference type="EMBL" id="KAE8305595.1"/>
    </source>
</evidence>
<dbReference type="VEuPathDB" id="GiardiaDB:GL50803_6227"/>
<dbReference type="HOGENOM" id="CLU_1032235_0_0_1"/>
<reference evidence="1 2" key="1">
    <citation type="journal article" date="2007" name="Science">
        <title>Genomic minimalism in the early diverging intestinal parasite Giardia lamblia.</title>
        <authorList>
            <person name="Morrison H.G."/>
            <person name="McArthur A.G."/>
            <person name="Gillin F.D."/>
            <person name="Aley S.B."/>
            <person name="Adam R.D."/>
            <person name="Olsen G.J."/>
            <person name="Best A.A."/>
            <person name="Cande W.Z."/>
            <person name="Chen F."/>
            <person name="Cipriano M.J."/>
            <person name="Davids B.J."/>
            <person name="Dawson S.C."/>
            <person name="Elmendorf H.G."/>
            <person name="Hehl A.B."/>
            <person name="Holder M.E."/>
            <person name="Huse S.M."/>
            <person name="Kim U.U."/>
            <person name="Lasek-Nesselquist E."/>
            <person name="Manning G."/>
            <person name="Nigam A."/>
            <person name="Nixon J.E."/>
            <person name="Palm D."/>
            <person name="Passamaneck N.E."/>
            <person name="Prabhu A."/>
            <person name="Reich C.I."/>
            <person name="Reiner D.S."/>
            <person name="Samuelson J."/>
            <person name="Svard S.G."/>
            <person name="Sogin M.L."/>
        </authorList>
    </citation>
    <scope>NUCLEOTIDE SEQUENCE [LARGE SCALE GENOMIC DNA]</scope>
    <source>
        <strain evidence="1 2">WB C6</strain>
    </source>
</reference>
<protein>
    <submittedName>
        <fullName evidence="1">Uncharacterized protein</fullName>
    </submittedName>
</protein>
<dbReference type="Proteomes" id="UP000001548">
    <property type="component" value="Unassembled WGS sequence"/>
</dbReference>
<evidence type="ECO:0000313" key="2">
    <source>
        <dbReference type="Proteomes" id="UP000001548"/>
    </source>
</evidence>
<proteinExistence type="predicted"/>
<dbReference type="RefSeq" id="XP_001705975.1">
    <property type="nucleotide sequence ID" value="XM_001705923.1"/>
</dbReference>
<accession>A8BMW3</accession>
<dbReference type="GeneID" id="5698853"/>
<organism evidence="1 2">
    <name type="scientific">Giardia intestinalis (strain ATCC 50803 / WB clone C6)</name>
    <name type="common">Giardia lamblia</name>
    <dbReference type="NCBI Taxonomy" id="184922"/>
    <lineage>
        <taxon>Eukaryota</taxon>
        <taxon>Metamonada</taxon>
        <taxon>Diplomonadida</taxon>
        <taxon>Hexamitidae</taxon>
        <taxon>Giardiinae</taxon>
        <taxon>Giardia</taxon>
    </lineage>
</organism>
<dbReference type="EMBL" id="AACB03000001">
    <property type="protein sequence ID" value="KAE8305595.1"/>
    <property type="molecule type" value="Genomic_DNA"/>
</dbReference>
<name>A8BMW3_GIAIC</name>
<keyword evidence="2" id="KW-1185">Reference proteome</keyword>
<sequence length="270" mass="29656">MPTPDVVQVDIPAEANPDGYSELMWFRARINAISGVHFLNLILIVIGFAVSIASLALGVQFTTVLPLLAFAGGFFCNIFINYITLFLSTPLFLIVVIYGIYSLSLFILFAISSGIGSFSSKELAAFVLDICLLPLGITLVVLNLVVRRLIIKTMEHVMPNAPLPGTALRYSYTKAYTKMKSMNDEAYIILGHSDIGEQCQPLVIAAPEESHKPVLREFEKDRRKGIIRSGGIGILRGSHKNINPEAISYRYMAKTFLPLGSDFVPSGVIK</sequence>
<dbReference type="AlphaFoldDB" id="A8BMW3"/>
<comment type="caution">
    <text evidence="1">The sequence shown here is derived from an EMBL/GenBank/DDBJ whole genome shotgun (WGS) entry which is preliminary data.</text>
</comment>
<dbReference type="KEGG" id="gla:GL50803_006227"/>